<proteinExistence type="predicted"/>
<keyword evidence="3" id="KW-1185">Reference proteome</keyword>
<protein>
    <submittedName>
        <fullName evidence="2">Alpha-xenorhabdolysin family binary toxin subunit B</fullName>
    </submittedName>
</protein>
<reference evidence="2 3" key="1">
    <citation type="submission" date="2020-08" db="EMBL/GenBank/DDBJ databases">
        <title>Pseudomonas sp. nov.</title>
        <authorList>
            <person name="Gieschler S."/>
            <person name="Fiedler G."/>
            <person name="Brinks E."/>
            <person name="Boehnlein C."/>
            <person name="Franz C.M.A.P."/>
            <person name="Kabisch J."/>
        </authorList>
    </citation>
    <scope>NUCLEOTIDE SEQUENCE [LARGE SCALE GENOMIC DNA]</scope>
    <source>
        <strain evidence="2 3">MBT-1</strain>
    </source>
</reference>
<organism evidence="2 3">
    <name type="scientific">Pseudomonas kielensis</name>
    <dbReference type="NCBI Taxonomy" id="2762577"/>
    <lineage>
        <taxon>Bacteria</taxon>
        <taxon>Pseudomonadati</taxon>
        <taxon>Pseudomonadota</taxon>
        <taxon>Gammaproteobacteria</taxon>
        <taxon>Pseudomonadales</taxon>
        <taxon>Pseudomonadaceae</taxon>
        <taxon>Pseudomonas</taxon>
    </lineage>
</organism>
<dbReference type="Proteomes" id="UP000526003">
    <property type="component" value="Unassembled WGS sequence"/>
</dbReference>
<feature type="coiled-coil region" evidence="1">
    <location>
        <begin position="79"/>
        <end position="106"/>
    </location>
</feature>
<dbReference type="InterPro" id="IPR047760">
    <property type="entry name" value="XaxB-like"/>
</dbReference>
<keyword evidence="1" id="KW-0175">Coiled coil</keyword>
<name>A0A7X1GBN8_9PSED</name>
<dbReference type="EMBL" id="JACMYG010000005">
    <property type="protein sequence ID" value="MBC2689505.1"/>
    <property type="molecule type" value="Genomic_DNA"/>
</dbReference>
<accession>A0A7X1GBN8</accession>
<evidence type="ECO:0000256" key="1">
    <source>
        <dbReference type="SAM" id="Coils"/>
    </source>
</evidence>
<dbReference type="NCBIfam" id="NF033927">
    <property type="entry name" value="alph_xenorhab_B"/>
    <property type="match status" value="1"/>
</dbReference>
<evidence type="ECO:0000313" key="2">
    <source>
        <dbReference type="EMBL" id="MBC2689505.1"/>
    </source>
</evidence>
<comment type="caution">
    <text evidence="2">The sequence shown here is derived from an EMBL/GenBank/DDBJ whole genome shotgun (WGS) entry which is preliminary data.</text>
</comment>
<evidence type="ECO:0000313" key="3">
    <source>
        <dbReference type="Proteomes" id="UP000526003"/>
    </source>
</evidence>
<gene>
    <name evidence="2" type="ORF">H7995_06800</name>
</gene>
<dbReference type="AlphaFoldDB" id="A0A7X1GBN8"/>
<dbReference type="RefSeq" id="WP_185818149.1">
    <property type="nucleotide sequence ID" value="NZ_JACMYG010000005.1"/>
</dbReference>
<sequence>MNEIDRMSTQEQRQPDYALMKQSKYSINMAVSEISLGFAEYLQARLGRLNAALNDAHSSILQSTVAMMPLLRNANFLSLNAELDRLESAQELDEQARQRAKEELREDYISSVNADMRRVRGFWLGMTTAINQVDDIEVLPTDEAGSTNSVNLENGIRLALQDLDTRLLELDEQRKDIDECIRVIDDKNLFDYLLPWIASDEELDGLDLSAPQVEMVKRGVRLFRKLVEHASQYIRYVDMVKLRNDLRIKRQHYLDQKDQLTRLLTDSIKQAQALSRVTRLDAVRLDYVREAQLLARQIGGFVTAFDLPPHTPLESLSAITAQGVALHKTLEPIASAWRI</sequence>